<feature type="transmembrane region" description="Helical" evidence="7">
    <location>
        <begin position="39"/>
        <end position="55"/>
    </location>
</feature>
<dbReference type="EMBL" id="FQVF01000004">
    <property type="protein sequence ID" value="SHE91031.1"/>
    <property type="molecule type" value="Genomic_DNA"/>
</dbReference>
<evidence type="ECO:0000256" key="2">
    <source>
        <dbReference type="ARBA" id="ARBA00007400"/>
    </source>
</evidence>
<evidence type="ECO:0000256" key="4">
    <source>
        <dbReference type="ARBA" id="ARBA00022692"/>
    </source>
</evidence>
<evidence type="ECO:0000259" key="8">
    <source>
        <dbReference type="Pfam" id="PF01757"/>
    </source>
</evidence>
<dbReference type="AlphaFoldDB" id="A0A1M4XC57"/>
<evidence type="ECO:0000313" key="9">
    <source>
        <dbReference type="EMBL" id="SHE91031.1"/>
    </source>
</evidence>
<reference evidence="10" key="1">
    <citation type="submission" date="2016-11" db="EMBL/GenBank/DDBJ databases">
        <authorList>
            <person name="Varghese N."/>
            <person name="Submissions S."/>
        </authorList>
    </citation>
    <scope>NUCLEOTIDE SEQUENCE [LARGE SCALE GENOMIC DNA]</scope>
    <source>
        <strain evidence="10">DSM 16579</strain>
    </source>
</reference>
<proteinExistence type="inferred from homology"/>
<dbReference type="RefSeq" id="WP_084122189.1">
    <property type="nucleotide sequence ID" value="NZ_FQVF01000004.1"/>
</dbReference>
<keyword evidence="6 7" id="KW-0472">Membrane</keyword>
<name>A0A1M4XC57_9GAMM</name>
<evidence type="ECO:0000256" key="7">
    <source>
        <dbReference type="SAM" id="Phobius"/>
    </source>
</evidence>
<evidence type="ECO:0000256" key="1">
    <source>
        <dbReference type="ARBA" id="ARBA00004651"/>
    </source>
</evidence>
<dbReference type="Proteomes" id="UP000184517">
    <property type="component" value="Unassembled WGS sequence"/>
</dbReference>
<dbReference type="GO" id="GO:0009246">
    <property type="term" value="P:enterobacterial common antigen biosynthetic process"/>
    <property type="evidence" value="ECO:0007669"/>
    <property type="project" value="TreeGrafter"/>
</dbReference>
<feature type="transmembrane region" description="Helical" evidence="7">
    <location>
        <begin position="176"/>
        <end position="194"/>
    </location>
</feature>
<comment type="similarity">
    <text evidence="2">Belongs to the acyltransferase 3 family.</text>
</comment>
<accession>A0A1M4XC57</accession>
<dbReference type="OrthoDB" id="7579632at2"/>
<feature type="transmembrane region" description="Helical" evidence="7">
    <location>
        <begin position="298"/>
        <end position="319"/>
    </location>
</feature>
<feature type="transmembrane region" description="Helical" evidence="7">
    <location>
        <begin position="272"/>
        <end position="291"/>
    </location>
</feature>
<feature type="transmembrane region" description="Helical" evidence="7">
    <location>
        <begin position="67"/>
        <end position="84"/>
    </location>
</feature>
<dbReference type="PANTHER" id="PTHR40074">
    <property type="entry name" value="O-ACETYLTRANSFERASE WECH"/>
    <property type="match status" value="1"/>
</dbReference>
<evidence type="ECO:0000256" key="3">
    <source>
        <dbReference type="ARBA" id="ARBA00022475"/>
    </source>
</evidence>
<keyword evidence="10" id="KW-1185">Reference proteome</keyword>
<comment type="subcellular location">
    <subcellularLocation>
        <location evidence="1">Cell membrane</location>
        <topology evidence="1">Multi-pass membrane protein</topology>
    </subcellularLocation>
</comment>
<feature type="transmembrane region" description="Helical" evidence="7">
    <location>
        <begin position="232"/>
        <end position="252"/>
    </location>
</feature>
<evidence type="ECO:0000256" key="6">
    <source>
        <dbReference type="ARBA" id="ARBA00023136"/>
    </source>
</evidence>
<dbReference type="GO" id="GO:0016413">
    <property type="term" value="F:O-acetyltransferase activity"/>
    <property type="evidence" value="ECO:0007669"/>
    <property type="project" value="TreeGrafter"/>
</dbReference>
<keyword evidence="3" id="KW-1003">Cell membrane</keyword>
<sequence length="377" mass="42874">MNITQKPTLMDIEASQKPSVDKSSPTKAKKVVRVIEFDYLRGLAIALIVLGHSVTNTNDGFPVWLENIVRGGTGVFVFISGFFFHHIFAQRFDYRRFMSKKVMNVLVPFLAVSAFAIVVNFFGFILVDQTSVPEAFALCWEVLQKGFVLFPHWYIPFIMATFLCSGLHFRYLKLPLFAQLSILAAFTIIAVVIHRPADNVNVLQSLVYFTPFYLLGMLYSQYLDWMKQYYSYFLVAAVITMIATVWLQSGVLFHAGGFHKTAFEWGGIDLQFIQKMGLCILLVGFCSHWVWSALGKHLIMLASISFAIFFLHPLLGMIWGNTKYFLLNAGYIEPNNTVLYSLISSVFLFVFQFYGSVWLIGKLKHLFGSKSRLLIGA</sequence>
<feature type="transmembrane region" description="Helical" evidence="7">
    <location>
        <begin position="147"/>
        <end position="169"/>
    </location>
</feature>
<dbReference type="InterPro" id="IPR002656">
    <property type="entry name" value="Acyl_transf_3_dom"/>
</dbReference>
<protein>
    <submittedName>
        <fullName evidence="9">Fucose 4-O-acetylase</fullName>
    </submittedName>
</protein>
<dbReference type="PANTHER" id="PTHR40074:SF2">
    <property type="entry name" value="O-ACETYLTRANSFERASE WECH"/>
    <property type="match status" value="1"/>
</dbReference>
<dbReference type="STRING" id="1122206.SAMN02745753_01033"/>
<feature type="transmembrane region" description="Helical" evidence="7">
    <location>
        <begin position="339"/>
        <end position="360"/>
    </location>
</feature>
<feature type="transmembrane region" description="Helical" evidence="7">
    <location>
        <begin position="200"/>
        <end position="220"/>
    </location>
</feature>
<dbReference type="GO" id="GO:0005886">
    <property type="term" value="C:plasma membrane"/>
    <property type="evidence" value="ECO:0007669"/>
    <property type="project" value="UniProtKB-SubCell"/>
</dbReference>
<feature type="transmembrane region" description="Helical" evidence="7">
    <location>
        <begin position="105"/>
        <end position="127"/>
    </location>
</feature>
<feature type="domain" description="Acyltransferase 3" evidence="8">
    <location>
        <begin position="35"/>
        <end position="350"/>
    </location>
</feature>
<evidence type="ECO:0000256" key="5">
    <source>
        <dbReference type="ARBA" id="ARBA00022989"/>
    </source>
</evidence>
<organism evidence="9 10">
    <name type="scientific">Marinomonas polaris DSM 16579</name>
    <dbReference type="NCBI Taxonomy" id="1122206"/>
    <lineage>
        <taxon>Bacteria</taxon>
        <taxon>Pseudomonadati</taxon>
        <taxon>Pseudomonadota</taxon>
        <taxon>Gammaproteobacteria</taxon>
        <taxon>Oceanospirillales</taxon>
        <taxon>Oceanospirillaceae</taxon>
        <taxon>Marinomonas</taxon>
    </lineage>
</organism>
<gene>
    <name evidence="9" type="ORF">SAMN02745753_01033</name>
</gene>
<dbReference type="Pfam" id="PF01757">
    <property type="entry name" value="Acyl_transf_3"/>
    <property type="match status" value="1"/>
</dbReference>
<keyword evidence="4 7" id="KW-0812">Transmembrane</keyword>
<evidence type="ECO:0000313" key="10">
    <source>
        <dbReference type="Proteomes" id="UP000184517"/>
    </source>
</evidence>
<keyword evidence="5 7" id="KW-1133">Transmembrane helix</keyword>